<dbReference type="EMBL" id="CP024870">
    <property type="protein sequence ID" value="ATX70997.1"/>
    <property type="molecule type" value="Genomic_DNA"/>
</dbReference>
<keyword evidence="2" id="KW-1185">Reference proteome</keyword>
<accession>A0A1Y0L1I9</accession>
<dbReference type="OrthoDB" id="388956at2"/>
<gene>
    <name evidence="1" type="ORF">SCLAR_v1c06800</name>
</gene>
<sequence length="266" mass="30709">MKTGNNLKEFLDIVSIKWFKENFDDKLTDLKKSILEIPNENADAMAMQIFDVQTLNSYVSEIKANVDSLENYSEIVIFMNKYTLNHKKFQDIFTNKELAKTVENFQQNKDKLTEILLQSHISNSLVMFQNALSANLDLTNKLGADSSLTEIDIEDLEYILIKLLENQIFELNEWSSRFPKFSNKLSQELKNLNESKSILEVADISHTIEHVFMNTISEFLNDTENTQTISSSAEEIVEVNKGVEISEFILIKSSFCAEIYNKFKEK</sequence>
<dbReference type="AlphaFoldDB" id="A0A1Y0L1I9"/>
<dbReference type="Proteomes" id="UP000231179">
    <property type="component" value="Chromosome"/>
</dbReference>
<dbReference type="RefSeq" id="WP_100254544.1">
    <property type="nucleotide sequence ID" value="NZ_CP015819.1"/>
</dbReference>
<organism evidence="1 2">
    <name type="scientific">Spiroplasma clarkii</name>
    <dbReference type="NCBI Taxonomy" id="2139"/>
    <lineage>
        <taxon>Bacteria</taxon>
        <taxon>Bacillati</taxon>
        <taxon>Mycoplasmatota</taxon>
        <taxon>Mollicutes</taxon>
        <taxon>Entomoplasmatales</taxon>
        <taxon>Spiroplasmataceae</taxon>
        <taxon>Spiroplasma</taxon>
    </lineage>
</organism>
<protein>
    <submittedName>
        <fullName evidence="1">Uncharacterized protein</fullName>
    </submittedName>
</protein>
<dbReference type="KEGG" id="scla:SCLARK_001007"/>
<name>A0A1Y0L1I9_9MOLU</name>
<proteinExistence type="predicted"/>
<reference evidence="1 2" key="1">
    <citation type="submission" date="2017-11" db="EMBL/GenBank/DDBJ databases">
        <title>Complete genome sequence of Spiroplasma clarkii CN-5 (DSM 19994).</title>
        <authorList>
            <person name="Tsai Y.-M."/>
            <person name="Chang A."/>
            <person name="Lo W.-S."/>
            <person name="Kuo C.-H."/>
        </authorList>
    </citation>
    <scope>NUCLEOTIDE SEQUENCE [LARGE SCALE GENOMIC DNA]</scope>
    <source>
        <strain evidence="1 2">CN-5</strain>
    </source>
</reference>
<evidence type="ECO:0000313" key="2">
    <source>
        <dbReference type="Proteomes" id="UP000231179"/>
    </source>
</evidence>
<evidence type="ECO:0000313" key="1">
    <source>
        <dbReference type="EMBL" id="ATX70997.1"/>
    </source>
</evidence>